<dbReference type="AlphaFoldDB" id="A0A1D1YRI9"/>
<gene>
    <name evidence="6" type="primary">YOL092W_5</name>
    <name evidence="6" type="ORF">g.15880</name>
</gene>
<evidence type="ECO:0000256" key="3">
    <source>
        <dbReference type="ARBA" id="ARBA00022989"/>
    </source>
</evidence>
<keyword evidence="3 5" id="KW-1133">Transmembrane helix</keyword>
<dbReference type="PANTHER" id="PTHR16201:SF44">
    <property type="entry name" value="SEVEN TRANSMEMBRANE PROTEIN 1"/>
    <property type="match status" value="1"/>
</dbReference>
<feature type="transmembrane region" description="Helical" evidence="5">
    <location>
        <begin position="138"/>
        <end position="158"/>
    </location>
</feature>
<evidence type="ECO:0000313" key="6">
    <source>
        <dbReference type="EMBL" id="JAT57251.1"/>
    </source>
</evidence>
<feature type="transmembrane region" description="Helical" evidence="5">
    <location>
        <begin position="218"/>
        <end position="237"/>
    </location>
</feature>
<dbReference type="InterPro" id="IPR051415">
    <property type="entry name" value="LAAT-1"/>
</dbReference>
<sequence length="275" mass="31414">VLSASLYYYIFTTMYTKQSLSTVAGYISIASWIVVLFPQIWTNYKRKSGDSLSLYFIYIWFAGDLLNLVGAHMQHLLNTMVYLAVYYTITDVIVILQVYYYRRRSRQTDDEDVGEILPLINNNSPTPESRRQAKIKQLVLMLVSLIGVCLTGVIAYFISESKSQEFNGSSLRIFEDETDKINPWAQTFGWVSAFLYLGARVPQIIKNYQNKSTEGLSLAMFCFCVLGNISYSLSIILNDTDSDYLIKNLAWLVGSGGTLCFDFIIFAQFFMYSSQ</sequence>
<feature type="transmembrane region" description="Helical" evidence="5">
    <location>
        <begin position="20"/>
        <end position="40"/>
    </location>
</feature>
<dbReference type="GO" id="GO:0015174">
    <property type="term" value="F:basic amino acid transmembrane transporter activity"/>
    <property type="evidence" value="ECO:0007669"/>
    <property type="project" value="UniProtKB-ARBA"/>
</dbReference>
<feature type="transmembrane region" description="Helical" evidence="5">
    <location>
        <begin position="79"/>
        <end position="101"/>
    </location>
</feature>
<reference evidence="6" key="1">
    <citation type="submission" date="2015-07" db="EMBL/GenBank/DDBJ databases">
        <title>Transcriptome Assembly of Anthurium amnicola.</title>
        <authorList>
            <person name="Suzuki J."/>
        </authorList>
    </citation>
    <scope>NUCLEOTIDE SEQUENCE</scope>
</reference>
<dbReference type="GO" id="GO:0098852">
    <property type="term" value="C:lytic vacuole membrane"/>
    <property type="evidence" value="ECO:0007669"/>
    <property type="project" value="UniProtKB-ARBA"/>
</dbReference>
<dbReference type="PANTHER" id="PTHR16201">
    <property type="entry name" value="SEVEN TRANSMEMBRANE PROTEIN 1-RELATED"/>
    <property type="match status" value="1"/>
</dbReference>
<dbReference type="FunFam" id="1.20.1280.290:FF:000009">
    <property type="entry name" value="PQ loop repeat family protein"/>
    <property type="match status" value="1"/>
</dbReference>
<keyword evidence="2 5" id="KW-0812">Transmembrane</keyword>
<feature type="non-terminal residue" evidence="6">
    <location>
        <position position="1"/>
    </location>
</feature>
<feature type="transmembrane region" description="Helical" evidence="5">
    <location>
        <begin position="249"/>
        <end position="272"/>
    </location>
</feature>
<evidence type="ECO:0000256" key="2">
    <source>
        <dbReference type="ARBA" id="ARBA00022692"/>
    </source>
</evidence>
<comment type="subcellular location">
    <subcellularLocation>
        <location evidence="1">Membrane</location>
        <topology evidence="1">Multi-pass membrane protein</topology>
    </subcellularLocation>
</comment>
<dbReference type="FunFam" id="1.20.1280.290:FF:000012">
    <property type="entry name" value="Vacuolar membrane PQ loop repeat protein"/>
    <property type="match status" value="1"/>
</dbReference>
<evidence type="ECO:0000256" key="4">
    <source>
        <dbReference type="ARBA" id="ARBA00023136"/>
    </source>
</evidence>
<dbReference type="EMBL" id="GDJX01010685">
    <property type="protein sequence ID" value="JAT57251.1"/>
    <property type="molecule type" value="Transcribed_RNA"/>
</dbReference>
<dbReference type="Gene3D" id="1.20.1280.290">
    <property type="match status" value="2"/>
</dbReference>
<feature type="transmembrane region" description="Helical" evidence="5">
    <location>
        <begin position="52"/>
        <end position="73"/>
    </location>
</feature>
<keyword evidence="4 5" id="KW-0472">Membrane</keyword>
<proteinExistence type="predicted"/>
<name>A0A1D1YRI9_9ARAE</name>
<organism evidence="6">
    <name type="scientific">Anthurium amnicola</name>
    <dbReference type="NCBI Taxonomy" id="1678845"/>
    <lineage>
        <taxon>Eukaryota</taxon>
        <taxon>Viridiplantae</taxon>
        <taxon>Streptophyta</taxon>
        <taxon>Embryophyta</taxon>
        <taxon>Tracheophyta</taxon>
        <taxon>Spermatophyta</taxon>
        <taxon>Magnoliopsida</taxon>
        <taxon>Liliopsida</taxon>
        <taxon>Araceae</taxon>
        <taxon>Pothoideae</taxon>
        <taxon>Potheae</taxon>
        <taxon>Anthurium</taxon>
    </lineage>
</organism>
<evidence type="ECO:0000256" key="5">
    <source>
        <dbReference type="SAM" id="Phobius"/>
    </source>
</evidence>
<protein>
    <submittedName>
        <fullName evidence="6">Putative membrane protein YOL092W</fullName>
    </submittedName>
</protein>
<evidence type="ECO:0000256" key="1">
    <source>
        <dbReference type="ARBA" id="ARBA00004141"/>
    </source>
</evidence>
<dbReference type="SMART" id="SM00679">
    <property type="entry name" value="CTNS"/>
    <property type="match status" value="2"/>
</dbReference>
<accession>A0A1D1YRI9</accession>
<dbReference type="InterPro" id="IPR006603">
    <property type="entry name" value="PQ-loop_rpt"/>
</dbReference>
<dbReference type="Pfam" id="PF04193">
    <property type="entry name" value="PQ-loop"/>
    <property type="match status" value="2"/>
</dbReference>